<accession>A0A3R8DQD0</accession>
<dbReference type="PANTHER" id="PTHR22852">
    <property type="entry name" value="LETHAL 2 DENTICLELESS PROTEIN RETINOIC ACID-REGULATED NUCLEAR MATRIX-ASSOCIATED PROTEIN"/>
    <property type="match status" value="1"/>
</dbReference>
<gene>
    <name evidence="7" type="ORF">B5M09_001285</name>
</gene>
<dbReference type="AlphaFoldDB" id="A0A3R8DQD0"/>
<evidence type="ECO:0000256" key="1">
    <source>
        <dbReference type="ARBA" id="ARBA00004906"/>
    </source>
</evidence>
<dbReference type="CDD" id="cd00200">
    <property type="entry name" value="WD40"/>
    <property type="match status" value="1"/>
</dbReference>
<evidence type="ECO:0000256" key="4">
    <source>
        <dbReference type="ARBA" id="ARBA00022786"/>
    </source>
</evidence>
<dbReference type="PROSITE" id="PS50082">
    <property type="entry name" value="WD_REPEATS_2"/>
    <property type="match status" value="5"/>
</dbReference>
<comment type="caution">
    <text evidence="7">The sequence shown here is derived from an EMBL/GenBank/DDBJ whole genome shotgun (WGS) entry which is preliminary data.</text>
</comment>
<dbReference type="GO" id="GO:0043161">
    <property type="term" value="P:proteasome-mediated ubiquitin-dependent protein catabolic process"/>
    <property type="evidence" value="ECO:0007669"/>
    <property type="project" value="TreeGrafter"/>
</dbReference>
<feature type="repeat" description="WD" evidence="6">
    <location>
        <begin position="178"/>
        <end position="213"/>
    </location>
</feature>
<dbReference type="GO" id="GO:0005634">
    <property type="term" value="C:nucleus"/>
    <property type="evidence" value="ECO:0007669"/>
    <property type="project" value="TreeGrafter"/>
</dbReference>
<dbReference type="InterPro" id="IPR036322">
    <property type="entry name" value="WD40_repeat_dom_sf"/>
</dbReference>
<dbReference type="PROSITE" id="PS50294">
    <property type="entry name" value="WD_REPEATS_REGION"/>
    <property type="match status" value="3"/>
</dbReference>
<name>A0A3R8DQD0_APHAT</name>
<dbReference type="InterPro" id="IPR051865">
    <property type="entry name" value="WD-repeat_CDT2_adapter"/>
</dbReference>
<evidence type="ECO:0000256" key="2">
    <source>
        <dbReference type="ARBA" id="ARBA00022574"/>
    </source>
</evidence>
<comment type="pathway">
    <text evidence="1">Protein modification; protein ubiquitination.</text>
</comment>
<dbReference type="PRINTS" id="PR00320">
    <property type="entry name" value="GPROTEINBRPT"/>
</dbReference>
<dbReference type="InterPro" id="IPR020472">
    <property type="entry name" value="WD40_PAC1"/>
</dbReference>
<keyword evidence="3" id="KW-0677">Repeat</keyword>
<evidence type="ECO:0000256" key="6">
    <source>
        <dbReference type="PROSITE-ProRule" id="PRU00221"/>
    </source>
</evidence>
<dbReference type="GO" id="GO:0030674">
    <property type="term" value="F:protein-macromolecule adaptor activity"/>
    <property type="evidence" value="ECO:0007669"/>
    <property type="project" value="TreeGrafter"/>
</dbReference>
<dbReference type="Gene3D" id="2.130.10.10">
    <property type="entry name" value="YVTN repeat-like/Quinoprotein amine dehydrogenase"/>
    <property type="match status" value="2"/>
</dbReference>
<evidence type="ECO:0000313" key="7">
    <source>
        <dbReference type="EMBL" id="RQM31415.1"/>
    </source>
</evidence>
<dbReference type="PANTHER" id="PTHR22852:SF0">
    <property type="entry name" value="DENTICLELESS PROTEIN HOMOLOG"/>
    <property type="match status" value="1"/>
</dbReference>
<dbReference type="SMART" id="SM00320">
    <property type="entry name" value="WD40"/>
    <property type="match status" value="6"/>
</dbReference>
<sequence>MKRRSDGRASSIVFNLRHRELQHGSRPYGRHSSACTPTWNSSTMNPSQHVELDAKRPLLQTLRSDRQDVYMSHGDTYEHQIPPFHVAFSEKRMHGTLLAVADEEGWVSLFATHDRKPRMLPPHHQACDHERPVSKFSAHQNAIFDLIWCSDDAHIATASGDQHLSVWDVETSAKLCHFEGHTMSVKCVRQMPGNPNVFASGSRDGNVFFWDTRHPYRAAGSSTSTLVQTFRPVESCLRCHDFYSPSSTSTDRRKKRRTSIPNAQRSVTCVEFTGDGHELISSGAVDGMVKFWDLRTLTSDNLKLTRSFSCLNPNGRRYGISSLTLDHTKTKLLVSAASNDIFLYDLLRFASTDPVATYHGHKNSSFYVKSGFSPDSNFIVSGSVDQNVYIWDVRADGGGAPAAVLRGHEGEVSSVAWCKADFSKIASCSDDGTVRVWHMGRDQDADAAEGEASSCGRGCALGRANPLPPLSSPAILHPSTASISPPAAAASAGSANALDRSRGDRSWAEECVYLVTKPGQCCSSN</sequence>
<keyword evidence="8" id="KW-1185">Reference proteome</keyword>
<evidence type="ECO:0000313" key="8">
    <source>
        <dbReference type="Proteomes" id="UP000284702"/>
    </source>
</evidence>
<dbReference type="InterPro" id="IPR015943">
    <property type="entry name" value="WD40/YVTN_repeat-like_dom_sf"/>
</dbReference>
<evidence type="ECO:0000256" key="3">
    <source>
        <dbReference type="ARBA" id="ARBA00022737"/>
    </source>
</evidence>
<dbReference type="SUPFAM" id="SSF50978">
    <property type="entry name" value="WD40 repeat-like"/>
    <property type="match status" value="1"/>
</dbReference>
<keyword evidence="2 6" id="KW-0853">WD repeat</keyword>
<proteinExistence type="inferred from homology"/>
<feature type="repeat" description="WD" evidence="6">
    <location>
        <begin position="136"/>
        <end position="177"/>
    </location>
</feature>
<feature type="repeat" description="WD" evidence="6">
    <location>
        <begin position="372"/>
        <end position="394"/>
    </location>
</feature>
<protein>
    <submittedName>
        <fullName evidence="7">Uncharacterized protein</fullName>
    </submittedName>
</protein>
<dbReference type="Proteomes" id="UP000284702">
    <property type="component" value="Unassembled WGS sequence"/>
</dbReference>
<feature type="repeat" description="WD" evidence="6">
    <location>
        <begin position="405"/>
        <end position="447"/>
    </location>
</feature>
<organism evidence="7 8">
    <name type="scientific">Aphanomyces astaci</name>
    <name type="common">Crayfish plague agent</name>
    <dbReference type="NCBI Taxonomy" id="112090"/>
    <lineage>
        <taxon>Eukaryota</taxon>
        <taxon>Sar</taxon>
        <taxon>Stramenopiles</taxon>
        <taxon>Oomycota</taxon>
        <taxon>Saprolegniomycetes</taxon>
        <taxon>Saprolegniales</taxon>
        <taxon>Verrucalvaceae</taxon>
        <taxon>Aphanomyces</taxon>
    </lineage>
</organism>
<dbReference type="PROSITE" id="PS00678">
    <property type="entry name" value="WD_REPEATS_1"/>
    <property type="match status" value="3"/>
</dbReference>
<reference evidence="7" key="1">
    <citation type="submission" date="2018-07" db="EMBL/GenBank/DDBJ databases">
        <title>Annotation of Aphanomyces astaci genome assembly.</title>
        <authorList>
            <person name="Studholme D.J."/>
        </authorList>
    </citation>
    <scope>NUCLEOTIDE SEQUENCE [LARGE SCALE GENOMIC DNA]</scope>
    <source>
        <strain evidence="7">Pc</strain>
    </source>
</reference>
<dbReference type="InterPro" id="IPR019775">
    <property type="entry name" value="WD40_repeat_CS"/>
</dbReference>
<dbReference type="Pfam" id="PF00400">
    <property type="entry name" value="WD40"/>
    <property type="match status" value="5"/>
</dbReference>
<evidence type="ECO:0000256" key="5">
    <source>
        <dbReference type="ARBA" id="ARBA00038344"/>
    </source>
</evidence>
<comment type="similarity">
    <text evidence="5">Belongs to the WD repeat cdt2 family.</text>
</comment>
<dbReference type="InterPro" id="IPR001680">
    <property type="entry name" value="WD40_rpt"/>
</dbReference>
<dbReference type="EMBL" id="MZMZ02000017">
    <property type="protein sequence ID" value="RQM31415.1"/>
    <property type="molecule type" value="Genomic_DNA"/>
</dbReference>
<dbReference type="VEuPathDB" id="FungiDB:H257_03666"/>
<keyword evidence="4" id="KW-0833">Ubl conjugation pathway</keyword>
<feature type="repeat" description="WD" evidence="6">
    <location>
        <begin position="260"/>
        <end position="296"/>
    </location>
</feature>